<evidence type="ECO:0000313" key="3">
    <source>
        <dbReference type="Proteomes" id="UP000007842"/>
    </source>
</evidence>
<keyword evidence="3" id="KW-1185">Reference proteome</keyword>
<proteinExistence type="predicted"/>
<dbReference type="AlphaFoldDB" id="G8X3C4"/>
<gene>
    <name evidence="2" type="ordered locus">SCATT_46030</name>
</gene>
<name>G8X3C4_STREN</name>
<evidence type="ECO:0000313" key="2">
    <source>
        <dbReference type="EMBL" id="AEW96974.1"/>
    </source>
</evidence>
<sequence length="39" mass="3841">MSDAVHCGPHHGQRRPPPGAAAGPRAVDAPPHGPSGTHG</sequence>
<dbReference type="STRING" id="1003195.SCATT_46030"/>
<dbReference type="PATRIC" id="fig|1003195.29.peg.4593"/>
<feature type="region of interest" description="Disordered" evidence="1">
    <location>
        <begin position="1"/>
        <end position="39"/>
    </location>
</feature>
<organism evidence="2 3">
    <name type="scientific">Streptantibioticus cattleyicolor (strain ATCC 35852 / DSM 46488 / JCM 4925 / NBRC 14057 / NRRL 8057)</name>
    <name type="common">Streptomyces cattleya</name>
    <dbReference type="NCBI Taxonomy" id="1003195"/>
    <lineage>
        <taxon>Bacteria</taxon>
        <taxon>Bacillati</taxon>
        <taxon>Actinomycetota</taxon>
        <taxon>Actinomycetes</taxon>
        <taxon>Kitasatosporales</taxon>
        <taxon>Streptomycetaceae</taxon>
        <taxon>Streptantibioticus</taxon>
    </lineage>
</organism>
<protein>
    <submittedName>
        <fullName evidence="2">Uncharacterized protein</fullName>
    </submittedName>
</protein>
<reference evidence="3" key="1">
    <citation type="submission" date="2011-12" db="EMBL/GenBank/DDBJ databases">
        <title>Complete genome sequence of Streptomyces cattleya strain DSM 46488.</title>
        <authorList>
            <person name="Ou H.-Y."/>
            <person name="Li P."/>
            <person name="Zhao C."/>
            <person name="O'Hagan D."/>
            <person name="Deng Z."/>
        </authorList>
    </citation>
    <scope>NUCLEOTIDE SEQUENCE [LARGE SCALE GENOMIC DNA]</scope>
    <source>
        <strain evidence="3">ATCC 35852 / DSM 46488 / JCM 4925 / NBRC 14057 / NRRL 8057</strain>
    </source>
</reference>
<dbReference type="EMBL" id="CP003219">
    <property type="protein sequence ID" value="AEW96974.1"/>
    <property type="molecule type" value="Genomic_DNA"/>
</dbReference>
<dbReference type="Proteomes" id="UP000007842">
    <property type="component" value="Chromosome"/>
</dbReference>
<dbReference type="HOGENOM" id="CLU_3317505_0_0_11"/>
<dbReference type="KEGG" id="scy:SCATT_46030"/>
<accession>G8X3C4</accession>
<feature type="compositionally biased region" description="Low complexity" evidence="1">
    <location>
        <begin position="20"/>
        <end position="30"/>
    </location>
</feature>
<evidence type="ECO:0000256" key="1">
    <source>
        <dbReference type="SAM" id="MobiDB-lite"/>
    </source>
</evidence>